<dbReference type="InterPro" id="IPR027417">
    <property type="entry name" value="P-loop_NTPase"/>
</dbReference>
<organism evidence="6 7">
    <name type="scientific">Lactiplantibacillus paraplantarum</name>
    <dbReference type="NCBI Taxonomy" id="60520"/>
    <lineage>
        <taxon>Bacteria</taxon>
        <taxon>Bacillati</taxon>
        <taxon>Bacillota</taxon>
        <taxon>Bacilli</taxon>
        <taxon>Lactobacillales</taxon>
        <taxon>Lactobacillaceae</taxon>
        <taxon>Lactiplantibacillus</taxon>
    </lineage>
</organism>
<keyword evidence="3" id="KW-0547">Nucleotide-binding</keyword>
<evidence type="ECO:0000256" key="2">
    <source>
        <dbReference type="ARBA" id="ARBA00022448"/>
    </source>
</evidence>
<dbReference type="Pfam" id="PF00005">
    <property type="entry name" value="ABC_tran"/>
    <property type="match status" value="1"/>
</dbReference>
<reference evidence="6 7" key="1">
    <citation type="submission" date="2017-04" db="EMBL/GenBank/DDBJ databases">
        <title>In vitro and in silico characterization of Lactobacillus paraplantarum D2-1, a starter culture for soymilk fermentation.</title>
        <authorList>
            <person name="Endo A."/>
            <person name="Sasaki F."/>
            <person name="Maeno S."/>
            <person name="Kanesaki Y."/>
            <person name="Kubota E."/>
            <person name="Torres G.A."/>
            <person name="Tomita S."/>
            <person name="Nakagawa J."/>
        </authorList>
    </citation>
    <scope>NUCLEOTIDE SEQUENCE [LARGE SCALE GENOMIC DNA]</scope>
    <source>
        <strain evidence="6 7">D2-1</strain>
    </source>
</reference>
<evidence type="ECO:0000313" key="7">
    <source>
        <dbReference type="Proteomes" id="UP000236162"/>
    </source>
</evidence>
<evidence type="ECO:0000256" key="3">
    <source>
        <dbReference type="ARBA" id="ARBA00022741"/>
    </source>
</evidence>
<dbReference type="GO" id="GO:0005524">
    <property type="term" value="F:ATP binding"/>
    <property type="evidence" value="ECO:0007669"/>
    <property type="project" value="UniProtKB-KW"/>
</dbReference>
<protein>
    <submittedName>
        <fullName evidence="6">ABC transporter ATP-binding protein</fullName>
    </submittedName>
</protein>
<name>A0ABQ0NF65_9LACO</name>
<sequence length="216" mass="24139">MPIIELKNVTKKINHRLILDNISLTIDQHHIYGISGPNGSGKTILLKAILGFVKPNTGNITVQGYKIRKDQMFASNVGFSFGEEGLLPMFDSQTNLQLLLKHHQLNQSKVISTALSKVGLDPYDHRKVQAFSLGMKQRLSIACALVNDDPIIILDEPTNGLDKKGQLFLVDLIQQLKKEQKTVLLTSHDEFFLKRSSDHIFQINDGKIRIETAQGG</sequence>
<comment type="similarity">
    <text evidence="1">Belongs to the ABC transporter superfamily.</text>
</comment>
<evidence type="ECO:0000256" key="1">
    <source>
        <dbReference type="ARBA" id="ARBA00005417"/>
    </source>
</evidence>
<dbReference type="InterPro" id="IPR017871">
    <property type="entry name" value="ABC_transporter-like_CS"/>
</dbReference>
<dbReference type="InterPro" id="IPR003593">
    <property type="entry name" value="AAA+_ATPase"/>
</dbReference>
<dbReference type="RefSeq" id="WP_033609946.1">
    <property type="nucleotide sequence ID" value="NZ_BDOR01000042.1"/>
</dbReference>
<dbReference type="EMBL" id="BDOR01000042">
    <property type="protein sequence ID" value="GBF03659.1"/>
    <property type="molecule type" value="Genomic_DNA"/>
</dbReference>
<feature type="domain" description="ABC transporter" evidence="5">
    <location>
        <begin position="4"/>
        <end position="215"/>
    </location>
</feature>
<evidence type="ECO:0000259" key="5">
    <source>
        <dbReference type="PROSITE" id="PS50893"/>
    </source>
</evidence>
<dbReference type="Proteomes" id="UP000236162">
    <property type="component" value="Unassembled WGS sequence"/>
</dbReference>
<dbReference type="PROSITE" id="PS00211">
    <property type="entry name" value="ABC_TRANSPORTER_1"/>
    <property type="match status" value="1"/>
</dbReference>
<dbReference type="PANTHER" id="PTHR43335:SF11">
    <property type="entry name" value="ABC TRANSPORTER RELATED"/>
    <property type="match status" value="1"/>
</dbReference>
<evidence type="ECO:0000256" key="4">
    <source>
        <dbReference type="ARBA" id="ARBA00022840"/>
    </source>
</evidence>
<comment type="caution">
    <text evidence="6">The sequence shown here is derived from an EMBL/GenBank/DDBJ whole genome shotgun (WGS) entry which is preliminary data.</text>
</comment>
<dbReference type="SMART" id="SM00382">
    <property type="entry name" value="AAA"/>
    <property type="match status" value="1"/>
</dbReference>
<keyword evidence="2" id="KW-0813">Transport</keyword>
<dbReference type="PANTHER" id="PTHR43335">
    <property type="entry name" value="ABC TRANSPORTER, ATP-BINDING PROTEIN"/>
    <property type="match status" value="1"/>
</dbReference>
<dbReference type="SUPFAM" id="SSF52540">
    <property type="entry name" value="P-loop containing nucleoside triphosphate hydrolases"/>
    <property type="match status" value="1"/>
</dbReference>
<dbReference type="CDD" id="cd03230">
    <property type="entry name" value="ABC_DR_subfamily_A"/>
    <property type="match status" value="1"/>
</dbReference>
<keyword evidence="4 6" id="KW-0067">ATP-binding</keyword>
<evidence type="ECO:0000313" key="6">
    <source>
        <dbReference type="EMBL" id="GBF03659.1"/>
    </source>
</evidence>
<dbReference type="Gene3D" id="3.40.50.300">
    <property type="entry name" value="P-loop containing nucleotide triphosphate hydrolases"/>
    <property type="match status" value="1"/>
</dbReference>
<dbReference type="PROSITE" id="PS50893">
    <property type="entry name" value="ABC_TRANSPORTER_2"/>
    <property type="match status" value="1"/>
</dbReference>
<dbReference type="InterPro" id="IPR003439">
    <property type="entry name" value="ABC_transporter-like_ATP-bd"/>
</dbReference>
<gene>
    <name evidence="6" type="ORF">LPPLD21_03230</name>
</gene>
<proteinExistence type="inferred from homology"/>
<accession>A0ABQ0NF65</accession>
<keyword evidence="7" id="KW-1185">Reference proteome</keyword>